<feature type="domain" description="tRNA (adenine(58)-N(1))-methyltransferase catalytic subunit TRM61 C-terminal" evidence="5">
    <location>
        <begin position="67"/>
        <end position="243"/>
    </location>
</feature>
<dbReference type="PANTHER" id="PTHR12133">
    <property type="entry name" value="TRNA (ADENINE(58)-N(1))-METHYLTRANSFERASE"/>
    <property type="match status" value="1"/>
</dbReference>
<protein>
    <recommendedName>
        <fullName evidence="5">tRNA (adenine(58)-N(1))-methyltransferase catalytic subunit TRM61 C-terminal domain-containing protein</fullName>
    </recommendedName>
</protein>
<evidence type="ECO:0000256" key="2">
    <source>
        <dbReference type="ARBA" id="ARBA00022679"/>
    </source>
</evidence>
<name>A0A381UL21_9ZZZZ</name>
<keyword evidence="3" id="KW-0949">S-adenosyl-L-methionine</keyword>
<keyword evidence="2" id="KW-0808">Transferase</keyword>
<accession>A0A381UL21</accession>
<dbReference type="GO" id="GO:0031515">
    <property type="term" value="C:tRNA (m1A) methyltransferase complex"/>
    <property type="evidence" value="ECO:0007669"/>
    <property type="project" value="InterPro"/>
</dbReference>
<evidence type="ECO:0000256" key="4">
    <source>
        <dbReference type="ARBA" id="ARBA00022694"/>
    </source>
</evidence>
<dbReference type="PROSITE" id="PS51620">
    <property type="entry name" value="SAM_TRM61"/>
    <property type="match status" value="1"/>
</dbReference>
<dbReference type="GO" id="GO:0030488">
    <property type="term" value="P:tRNA methylation"/>
    <property type="evidence" value="ECO:0007669"/>
    <property type="project" value="InterPro"/>
</dbReference>
<dbReference type="InterPro" id="IPR014816">
    <property type="entry name" value="tRNA_MeTrfase_Gcd14"/>
</dbReference>
<dbReference type="CDD" id="cd02440">
    <property type="entry name" value="AdoMet_MTases"/>
    <property type="match status" value="1"/>
</dbReference>
<dbReference type="InterPro" id="IPR029063">
    <property type="entry name" value="SAM-dependent_MTases_sf"/>
</dbReference>
<dbReference type="SUPFAM" id="SSF53335">
    <property type="entry name" value="S-adenosyl-L-methionine-dependent methyltransferases"/>
    <property type="match status" value="1"/>
</dbReference>
<sequence length="272" mass="30288">MTDTSRLENRSVLQIGDPVILTDRRERQYMFVLKPGGKFESHIGNVDHEELIGATEGSWVYTKTGHWLIAFKPTRTEYSVNMKRIATVIYPKDIGTIITSSNLFHGARVVEAGSGSGALTIALSNAVGPSGHIYSYDLRKDMSELAKENLFRISETPDNVTFKVGDTSVQIDEYDVDSVIFDMPEPWHSVSNAHQCLRLGGIVLSFLPTVMQVSDFVNSLRDTSAFALINTRELIERPWDVGGRSIRPSHRMVAHTGFITTARKCVARVEDA</sequence>
<gene>
    <name evidence="6" type="ORF">METZ01_LOCUS81736</name>
</gene>
<dbReference type="EMBL" id="UINC01006660">
    <property type="protein sequence ID" value="SVA28882.1"/>
    <property type="molecule type" value="Genomic_DNA"/>
</dbReference>
<proteinExistence type="predicted"/>
<dbReference type="Gene3D" id="3.10.330.20">
    <property type="match status" value="1"/>
</dbReference>
<evidence type="ECO:0000259" key="5">
    <source>
        <dbReference type="Pfam" id="PF08704"/>
    </source>
</evidence>
<evidence type="ECO:0000256" key="1">
    <source>
        <dbReference type="ARBA" id="ARBA00022603"/>
    </source>
</evidence>
<dbReference type="AlphaFoldDB" id="A0A381UL21"/>
<reference evidence="6" key="1">
    <citation type="submission" date="2018-05" db="EMBL/GenBank/DDBJ databases">
        <authorList>
            <person name="Lanie J.A."/>
            <person name="Ng W.-L."/>
            <person name="Kazmierczak K.M."/>
            <person name="Andrzejewski T.M."/>
            <person name="Davidsen T.M."/>
            <person name="Wayne K.J."/>
            <person name="Tettelin H."/>
            <person name="Glass J.I."/>
            <person name="Rusch D."/>
            <person name="Podicherti R."/>
            <person name="Tsui H.-C.T."/>
            <person name="Winkler M.E."/>
        </authorList>
    </citation>
    <scope>NUCLEOTIDE SEQUENCE</scope>
</reference>
<dbReference type="PIRSF" id="PIRSF017269">
    <property type="entry name" value="GCD14"/>
    <property type="match status" value="1"/>
</dbReference>
<keyword evidence="4" id="KW-0819">tRNA processing</keyword>
<dbReference type="FunFam" id="3.10.330.20:FF:000003">
    <property type="entry name" value="tRNA (Adenine(58)-N(1))-methyltransferase, mitochondrial isoform X1"/>
    <property type="match status" value="1"/>
</dbReference>
<dbReference type="Pfam" id="PF14801">
    <property type="entry name" value="TrmI-like_N"/>
    <property type="match status" value="1"/>
</dbReference>
<dbReference type="InterPro" id="IPR049470">
    <property type="entry name" value="TRM61_C"/>
</dbReference>
<dbReference type="GO" id="GO:0160107">
    <property type="term" value="F:tRNA (adenine(58)-N1)-methyltransferase activity"/>
    <property type="evidence" value="ECO:0007669"/>
    <property type="project" value="InterPro"/>
</dbReference>
<dbReference type="PANTHER" id="PTHR12133:SF1">
    <property type="entry name" value="TRNA (ADENINE(58)-N(1))-METHYLTRANSFERASE, MITOCHONDRIAL"/>
    <property type="match status" value="1"/>
</dbReference>
<evidence type="ECO:0000256" key="3">
    <source>
        <dbReference type="ARBA" id="ARBA00022691"/>
    </source>
</evidence>
<dbReference type="Pfam" id="PF08704">
    <property type="entry name" value="GCD14"/>
    <property type="match status" value="1"/>
</dbReference>
<dbReference type="Gene3D" id="3.40.50.150">
    <property type="entry name" value="Vaccinia Virus protein VP39"/>
    <property type="match status" value="1"/>
</dbReference>
<evidence type="ECO:0000313" key="6">
    <source>
        <dbReference type="EMBL" id="SVA28882.1"/>
    </source>
</evidence>
<keyword evidence="1" id="KW-0489">Methyltransferase</keyword>
<organism evidence="6">
    <name type="scientific">marine metagenome</name>
    <dbReference type="NCBI Taxonomy" id="408172"/>
    <lineage>
        <taxon>unclassified sequences</taxon>
        <taxon>metagenomes</taxon>
        <taxon>ecological metagenomes</taxon>
    </lineage>
</organism>